<proteinExistence type="predicted"/>
<dbReference type="RefSeq" id="WP_176064086.1">
    <property type="nucleotide sequence ID" value="NZ_BJTG01000003.1"/>
</dbReference>
<feature type="transmembrane region" description="Helical" evidence="1">
    <location>
        <begin position="54"/>
        <end position="71"/>
    </location>
</feature>
<keyword evidence="1" id="KW-0812">Transmembrane</keyword>
<gene>
    <name evidence="2" type="ORF">AMYX_13180</name>
</gene>
<dbReference type="AlphaFoldDB" id="A0A7I9VKP7"/>
<dbReference type="EMBL" id="BJTG01000003">
    <property type="protein sequence ID" value="GEJ56577.1"/>
    <property type="molecule type" value="Genomic_DNA"/>
</dbReference>
<organism evidence="2 3">
    <name type="scientific">Anaeromyxobacter diazotrophicus</name>
    <dbReference type="NCBI Taxonomy" id="2590199"/>
    <lineage>
        <taxon>Bacteria</taxon>
        <taxon>Pseudomonadati</taxon>
        <taxon>Myxococcota</taxon>
        <taxon>Myxococcia</taxon>
        <taxon>Myxococcales</taxon>
        <taxon>Cystobacterineae</taxon>
        <taxon>Anaeromyxobacteraceae</taxon>
        <taxon>Anaeromyxobacter</taxon>
    </lineage>
</organism>
<feature type="transmembrane region" description="Helical" evidence="1">
    <location>
        <begin position="109"/>
        <end position="126"/>
    </location>
</feature>
<evidence type="ECO:0000256" key="1">
    <source>
        <dbReference type="SAM" id="Phobius"/>
    </source>
</evidence>
<protein>
    <submittedName>
        <fullName evidence="2">Uncharacterized protein</fullName>
    </submittedName>
</protein>
<dbReference type="Proteomes" id="UP000503640">
    <property type="component" value="Unassembled WGS sequence"/>
</dbReference>
<feature type="transmembrane region" description="Helical" evidence="1">
    <location>
        <begin position="133"/>
        <end position="151"/>
    </location>
</feature>
<evidence type="ECO:0000313" key="2">
    <source>
        <dbReference type="EMBL" id="GEJ56577.1"/>
    </source>
</evidence>
<name>A0A7I9VKP7_9BACT</name>
<accession>A0A7I9VKP7</accession>
<keyword evidence="1" id="KW-0472">Membrane</keyword>
<keyword evidence="1" id="KW-1133">Transmembrane helix</keyword>
<evidence type="ECO:0000313" key="3">
    <source>
        <dbReference type="Proteomes" id="UP000503640"/>
    </source>
</evidence>
<comment type="caution">
    <text evidence="2">The sequence shown here is derived from an EMBL/GenBank/DDBJ whole genome shotgun (WGS) entry which is preliminary data.</text>
</comment>
<keyword evidence="3" id="KW-1185">Reference proteome</keyword>
<feature type="transmembrane region" description="Helical" evidence="1">
    <location>
        <begin position="163"/>
        <end position="182"/>
    </location>
</feature>
<feature type="transmembrane region" description="Helical" evidence="1">
    <location>
        <begin position="25"/>
        <end position="42"/>
    </location>
</feature>
<sequence length="288" mass="31205">MPDAPGLVSVGGGPHAGSVPAAKTLSALAALGCAVAAVRFLLLDDAHLHRVGLGWLIDAVVCAVVFASLVLRRGWSALQAEAVSLLLIGTTLVAQVHADWNSALSSVRFAPFEGFKIVALVVATVVPFRPAVAYALVGICAVMPVVLYALMPAQMRAELPIEAPWTTVIYPLIATGILVHRVRALRMEREMMRASAQREGLERFARVSLAYRDLTNSPLQVIELLRAELSRKHPESKVLLDHLQRSLGRLRGTGEMLSHAEHQVIWTSKEEGFDAAHVIDEYHRAAAR</sequence>
<reference evidence="3" key="1">
    <citation type="journal article" date="2020" name="Appl. Environ. Microbiol.">
        <title>Diazotrophic Anaeromyxobacter Isolates from Soils.</title>
        <authorList>
            <person name="Masuda Y."/>
            <person name="Yamanaka H."/>
            <person name="Xu Z.X."/>
            <person name="Shiratori Y."/>
            <person name="Aono T."/>
            <person name="Amachi S."/>
            <person name="Senoo K."/>
            <person name="Itoh H."/>
        </authorList>
    </citation>
    <scope>NUCLEOTIDE SEQUENCE [LARGE SCALE GENOMIC DNA]</scope>
    <source>
        <strain evidence="3">R267</strain>
    </source>
</reference>